<dbReference type="InterPro" id="IPR043128">
    <property type="entry name" value="Rev_trsase/Diguanyl_cyclase"/>
</dbReference>
<feature type="region of interest" description="Disordered" evidence="1">
    <location>
        <begin position="293"/>
        <end position="355"/>
    </location>
</feature>
<dbReference type="InterPro" id="IPR051320">
    <property type="entry name" value="Viral_Replic_Matur_Polypro"/>
</dbReference>
<feature type="compositionally biased region" description="Basic and acidic residues" evidence="1">
    <location>
        <begin position="302"/>
        <end position="311"/>
    </location>
</feature>
<protein>
    <recommendedName>
        <fullName evidence="4">Reverse transcriptase</fullName>
    </recommendedName>
</protein>
<evidence type="ECO:0008006" key="4">
    <source>
        <dbReference type="Google" id="ProtNLM"/>
    </source>
</evidence>
<keyword evidence="3" id="KW-1185">Reference proteome</keyword>
<gene>
    <name evidence="2" type="ORF">PC110_g12779</name>
</gene>
<evidence type="ECO:0000313" key="3">
    <source>
        <dbReference type="Proteomes" id="UP000251314"/>
    </source>
</evidence>
<sequence>MDPGRLRSPIPLWEEIEVARSEDWPTIRPDLTSTCRLPKLDPTPDEDLGHTTADHSRAEKLGATEDEQICYHKGGDLYAEDVGEDMVVVPDVPLTTAEVKIEDIQLDPTSNTPEEVNRLQDGIWRIKHLFIGKGNALPPDARGVVCDIDVGGAKPIAQKGFTRIPRQEEKIQRSQISLKKENQLCDRVDALLRASDRWNLSISVAKSYWGMNKVDYLGNRVSKEGLEANPKDLSSLTDLPFPGSLRAIQSFLGSLNYYSRFIEDYAIYAAVLYELREVDFAAMVNSDSRIKVEEDMQADPQGRLDSRRDLESLGPDQATDVSDQVKLETDHGAPSNDRSASDEVQGLSGVELRWM</sequence>
<organism evidence="2 3">
    <name type="scientific">Phytophthora cactorum</name>
    <dbReference type="NCBI Taxonomy" id="29920"/>
    <lineage>
        <taxon>Eukaryota</taxon>
        <taxon>Sar</taxon>
        <taxon>Stramenopiles</taxon>
        <taxon>Oomycota</taxon>
        <taxon>Peronosporomycetes</taxon>
        <taxon>Peronosporales</taxon>
        <taxon>Peronosporaceae</taxon>
        <taxon>Phytophthora</taxon>
    </lineage>
</organism>
<evidence type="ECO:0000313" key="2">
    <source>
        <dbReference type="EMBL" id="RAW30867.1"/>
    </source>
</evidence>
<proteinExistence type="predicted"/>
<dbReference type="Proteomes" id="UP000251314">
    <property type="component" value="Unassembled WGS sequence"/>
</dbReference>
<dbReference type="InterPro" id="IPR043502">
    <property type="entry name" value="DNA/RNA_pol_sf"/>
</dbReference>
<dbReference type="PANTHER" id="PTHR33064">
    <property type="entry name" value="POL PROTEIN"/>
    <property type="match status" value="1"/>
</dbReference>
<dbReference type="SUPFAM" id="SSF56672">
    <property type="entry name" value="DNA/RNA polymerases"/>
    <property type="match status" value="1"/>
</dbReference>
<feature type="region of interest" description="Disordered" evidence="1">
    <location>
        <begin position="34"/>
        <end position="56"/>
    </location>
</feature>
<dbReference type="AlphaFoldDB" id="A0A329S1P3"/>
<name>A0A329S1P3_9STRA</name>
<comment type="caution">
    <text evidence="2">The sequence shown here is derived from an EMBL/GenBank/DDBJ whole genome shotgun (WGS) entry which is preliminary data.</text>
</comment>
<dbReference type="OrthoDB" id="10068564at2759"/>
<reference evidence="2 3" key="1">
    <citation type="submission" date="2018-01" db="EMBL/GenBank/DDBJ databases">
        <title>Draft genome of the strawberry crown rot pathogen Phytophthora cactorum.</title>
        <authorList>
            <person name="Armitage A.D."/>
            <person name="Lysoe E."/>
            <person name="Nellist C.F."/>
            <person name="Harrison R.J."/>
            <person name="Brurberg M.B."/>
        </authorList>
    </citation>
    <scope>NUCLEOTIDE SEQUENCE [LARGE SCALE GENOMIC DNA]</scope>
    <source>
        <strain evidence="2 3">10300</strain>
    </source>
</reference>
<dbReference type="PANTHER" id="PTHR33064:SF37">
    <property type="entry name" value="RIBONUCLEASE H"/>
    <property type="match status" value="1"/>
</dbReference>
<feature type="compositionally biased region" description="Basic and acidic residues" evidence="1">
    <location>
        <begin position="47"/>
        <end position="56"/>
    </location>
</feature>
<evidence type="ECO:0000256" key="1">
    <source>
        <dbReference type="SAM" id="MobiDB-lite"/>
    </source>
</evidence>
<dbReference type="Gene3D" id="3.30.70.270">
    <property type="match status" value="1"/>
</dbReference>
<dbReference type="VEuPathDB" id="FungiDB:PC110_g12779"/>
<accession>A0A329S1P3</accession>
<dbReference type="EMBL" id="MJFZ01000349">
    <property type="protein sequence ID" value="RAW30867.1"/>
    <property type="molecule type" value="Genomic_DNA"/>
</dbReference>